<evidence type="ECO:0000313" key="2">
    <source>
        <dbReference type="Proteomes" id="UP000196531"/>
    </source>
</evidence>
<proteinExistence type="predicted"/>
<dbReference type="InterPro" id="IPR040807">
    <property type="entry name" value="DUF5522"/>
</dbReference>
<sequence>MSDLTYTNSAGNTVYTSQFLLNRKTCCQTTCLHCPYGYTTKTHGLEFNKVEVESIETAQGIVGSLGSEQKSVSQSLLDSAFGTSKKKKKVITESNMSNFLFVLIKGVVCGVLEIGKLQGLELFLMDHFKNQDLTLDSVNSYYIKQS</sequence>
<organism evidence="1 2">
    <name type="scientific">Halobacteriovorax marinus</name>
    <dbReference type="NCBI Taxonomy" id="97084"/>
    <lineage>
        <taxon>Bacteria</taxon>
        <taxon>Pseudomonadati</taxon>
        <taxon>Bdellovibrionota</taxon>
        <taxon>Bacteriovoracia</taxon>
        <taxon>Bacteriovoracales</taxon>
        <taxon>Halobacteriovoraceae</taxon>
        <taxon>Halobacteriovorax</taxon>
    </lineage>
</organism>
<dbReference type="AlphaFoldDB" id="A0A1Y5F2B8"/>
<accession>A0A1Y5F2B8</accession>
<name>A0A1Y5F2B8_9BACT</name>
<dbReference type="EMBL" id="MAAO01000015">
    <property type="protein sequence ID" value="OUR93554.1"/>
    <property type="molecule type" value="Genomic_DNA"/>
</dbReference>
<reference evidence="2" key="1">
    <citation type="journal article" date="2017" name="Proc. Natl. Acad. Sci. U.S.A.">
        <title>Simulation of Deepwater Horizon oil plume reveals substrate specialization within a complex community of hydrocarbon-degraders.</title>
        <authorList>
            <person name="Hu P."/>
            <person name="Dubinsky E.A."/>
            <person name="Probst A.J."/>
            <person name="Wang J."/>
            <person name="Sieber C.M.K."/>
            <person name="Tom L.M."/>
            <person name="Gardinali P."/>
            <person name="Banfield J.F."/>
            <person name="Atlas R.M."/>
            <person name="Andersen G.L."/>
        </authorList>
    </citation>
    <scope>NUCLEOTIDE SEQUENCE [LARGE SCALE GENOMIC DNA]</scope>
</reference>
<dbReference type="Proteomes" id="UP000196531">
    <property type="component" value="Unassembled WGS sequence"/>
</dbReference>
<comment type="caution">
    <text evidence="1">The sequence shown here is derived from an EMBL/GenBank/DDBJ whole genome shotgun (WGS) entry which is preliminary data.</text>
</comment>
<gene>
    <name evidence="1" type="ORF">A9Q84_18985</name>
</gene>
<evidence type="ECO:0000313" key="1">
    <source>
        <dbReference type="EMBL" id="OUR93554.1"/>
    </source>
</evidence>
<dbReference type="Pfam" id="PF17653">
    <property type="entry name" value="DUF5522"/>
    <property type="match status" value="1"/>
</dbReference>
<protein>
    <submittedName>
        <fullName evidence="1">Uncharacterized protein</fullName>
    </submittedName>
</protein>